<organism evidence="1 2">
    <name type="scientific">Paramuricea clavata</name>
    <name type="common">Red gorgonian</name>
    <name type="synonym">Violescent sea-whip</name>
    <dbReference type="NCBI Taxonomy" id="317549"/>
    <lineage>
        <taxon>Eukaryota</taxon>
        <taxon>Metazoa</taxon>
        <taxon>Cnidaria</taxon>
        <taxon>Anthozoa</taxon>
        <taxon>Octocorallia</taxon>
        <taxon>Malacalcyonacea</taxon>
        <taxon>Plexauridae</taxon>
        <taxon>Paramuricea</taxon>
    </lineage>
</organism>
<protein>
    <submittedName>
        <fullName evidence="1">Uncharacterized protein</fullName>
    </submittedName>
</protein>
<dbReference type="AlphaFoldDB" id="A0A7D9LV32"/>
<reference evidence="1" key="1">
    <citation type="submission" date="2020-04" db="EMBL/GenBank/DDBJ databases">
        <authorList>
            <person name="Alioto T."/>
            <person name="Alioto T."/>
            <person name="Gomez Garrido J."/>
        </authorList>
    </citation>
    <scope>NUCLEOTIDE SEQUENCE</scope>
    <source>
        <strain evidence="1">A484AB</strain>
    </source>
</reference>
<dbReference type="EMBL" id="CACRXK020025222">
    <property type="protein sequence ID" value="CAB4039329.1"/>
    <property type="molecule type" value="Genomic_DNA"/>
</dbReference>
<name>A0A7D9LV32_PARCT</name>
<gene>
    <name evidence="1" type="ORF">PACLA_8A046742</name>
</gene>
<keyword evidence="2" id="KW-1185">Reference proteome</keyword>
<proteinExistence type="predicted"/>
<evidence type="ECO:0000313" key="2">
    <source>
        <dbReference type="Proteomes" id="UP001152795"/>
    </source>
</evidence>
<accession>A0A7D9LV32</accession>
<comment type="caution">
    <text evidence="1">The sequence shown here is derived from an EMBL/GenBank/DDBJ whole genome shotgun (WGS) entry which is preliminary data.</text>
</comment>
<evidence type="ECO:0000313" key="1">
    <source>
        <dbReference type="EMBL" id="CAB4039329.1"/>
    </source>
</evidence>
<sequence length="72" mass="7711">MTLRAITCLTLLINLVIFCASEGAAVPWLDDKRGIAKDCIPEGESCSSHSLLPCCIGICVYGLCEIIVIGRK</sequence>
<dbReference type="Proteomes" id="UP001152795">
    <property type="component" value="Unassembled WGS sequence"/>
</dbReference>